<dbReference type="Proteomes" id="UP000217895">
    <property type="component" value="Chromosome"/>
</dbReference>
<reference evidence="1 2" key="1">
    <citation type="submission" date="2017-06" db="EMBL/GenBank/DDBJ databases">
        <title>Genome sequencing of cyanobaciteial culture collection at National Institute for Environmental Studies (NIES).</title>
        <authorList>
            <person name="Hirose Y."/>
            <person name="Shimura Y."/>
            <person name="Fujisawa T."/>
            <person name="Nakamura Y."/>
            <person name="Kawachi M."/>
        </authorList>
    </citation>
    <scope>NUCLEOTIDE SEQUENCE [LARGE SCALE GENOMIC DNA]</scope>
    <source>
        <strain evidence="1 2">NIES-2135</strain>
    </source>
</reference>
<dbReference type="InterPro" id="IPR011855">
    <property type="entry name" value="Phgtail_TP901_1"/>
</dbReference>
<name>A0A1Z4JGN1_LEPBY</name>
<gene>
    <name evidence="1" type="ORF">NIES2135_26570</name>
</gene>
<organism evidence="1 2">
    <name type="scientific">Leptolyngbya boryana NIES-2135</name>
    <dbReference type="NCBI Taxonomy" id="1973484"/>
    <lineage>
        <taxon>Bacteria</taxon>
        <taxon>Bacillati</taxon>
        <taxon>Cyanobacteriota</taxon>
        <taxon>Cyanophyceae</taxon>
        <taxon>Leptolyngbyales</taxon>
        <taxon>Leptolyngbyaceae</taxon>
        <taxon>Leptolyngbya group</taxon>
        <taxon>Leptolyngbya</taxon>
    </lineage>
</organism>
<protein>
    <recommendedName>
        <fullName evidence="3">Phage tail protein</fullName>
    </recommendedName>
</protein>
<evidence type="ECO:0000313" key="1">
    <source>
        <dbReference type="EMBL" id="BAY55833.1"/>
    </source>
</evidence>
<dbReference type="Pfam" id="PF06199">
    <property type="entry name" value="Phage_tail_2"/>
    <property type="match status" value="1"/>
</dbReference>
<accession>A0A1Z4JGN1</accession>
<dbReference type="EMBL" id="AP018203">
    <property type="protein sequence ID" value="BAY55833.1"/>
    <property type="molecule type" value="Genomic_DNA"/>
</dbReference>
<keyword evidence="2" id="KW-1185">Reference proteome</keyword>
<proteinExistence type="predicted"/>
<evidence type="ECO:0000313" key="2">
    <source>
        <dbReference type="Proteomes" id="UP000217895"/>
    </source>
</evidence>
<sequence length="236" mass="24515">MSKKFLTGAGNKIKLYVALLPLGSREEPENINGIATTSSGIAANATAVNLGAAVGGNGIGAGTPLEFANSSGVKRKVYLTEDAMPDDTTLAIEPMTGGAISGICTATYTAKLRLQGGTQSGSEISAERQQTQVFEDPQGFQDGVVTSQAWSIPITANLLPDDDSYRRLYYAATNAVSGREVFVWSEGPAPAGFTTGDGLKGACIVEGFSTEYPADGILSYNTTLQGQGSPIITRYA</sequence>
<evidence type="ECO:0008006" key="3">
    <source>
        <dbReference type="Google" id="ProtNLM"/>
    </source>
</evidence>
<dbReference type="AlphaFoldDB" id="A0A1Z4JGN1"/>